<feature type="compositionally biased region" description="Polar residues" evidence="1">
    <location>
        <begin position="330"/>
        <end position="348"/>
    </location>
</feature>
<feature type="region of interest" description="Disordered" evidence="1">
    <location>
        <begin position="407"/>
        <end position="438"/>
    </location>
</feature>
<proteinExistence type="predicted"/>
<dbReference type="AlphaFoldDB" id="A0A7J7J721"/>
<organism evidence="2 3">
    <name type="scientific">Bugula neritina</name>
    <name type="common">Brown bryozoan</name>
    <name type="synonym">Sertularia neritina</name>
    <dbReference type="NCBI Taxonomy" id="10212"/>
    <lineage>
        <taxon>Eukaryota</taxon>
        <taxon>Metazoa</taxon>
        <taxon>Spiralia</taxon>
        <taxon>Lophotrochozoa</taxon>
        <taxon>Bryozoa</taxon>
        <taxon>Gymnolaemata</taxon>
        <taxon>Cheilostomatida</taxon>
        <taxon>Flustrina</taxon>
        <taxon>Buguloidea</taxon>
        <taxon>Bugulidae</taxon>
        <taxon>Bugula</taxon>
    </lineage>
</organism>
<evidence type="ECO:0000313" key="2">
    <source>
        <dbReference type="EMBL" id="KAF6021825.1"/>
    </source>
</evidence>
<feature type="compositionally biased region" description="Basic and acidic residues" evidence="1">
    <location>
        <begin position="422"/>
        <end position="436"/>
    </location>
</feature>
<accession>A0A7J7J721</accession>
<dbReference type="EMBL" id="VXIV02002956">
    <property type="protein sequence ID" value="KAF6021825.1"/>
    <property type="molecule type" value="Genomic_DNA"/>
</dbReference>
<evidence type="ECO:0000256" key="1">
    <source>
        <dbReference type="SAM" id="MobiDB-lite"/>
    </source>
</evidence>
<keyword evidence="3" id="KW-1185">Reference proteome</keyword>
<protein>
    <submittedName>
        <fullName evidence="2">Uncharacterized protein</fullName>
    </submittedName>
</protein>
<feature type="region of interest" description="Disordered" evidence="1">
    <location>
        <begin position="330"/>
        <end position="351"/>
    </location>
</feature>
<name>A0A7J7J721_BUGNE</name>
<feature type="region of interest" description="Disordered" evidence="1">
    <location>
        <begin position="1"/>
        <end position="22"/>
    </location>
</feature>
<feature type="region of interest" description="Disordered" evidence="1">
    <location>
        <begin position="378"/>
        <end position="397"/>
    </location>
</feature>
<sequence>MEYTSKSSTVHQKQEVTTSTEYTKSTNIADGSIQDTLTIYVNTSQVDKSMTEESYMHYNTADSLPLTTPHVSDKSLTYGPLINFDDMLPDNMLPEIETGSFVTIESTEPDYMSDSVDYLHYSFNSLASVPEEFLSSDERLSLINHSLIANKSSLMSDDSFSGGSLSCREESNSISDLDSLVGATSSADVSNVLANQEITSVSSEDDSQSMTATDETVMTPLIDDVPKSTRKDNSRNSLTNQMAFSRLRLVEINFDKLNRLCSPELLPKEISLTLHSTASSVASSVPSPSSSVTDNLYSSSELGGDDSLGSIQYTPVFPKHVNKLNGSKTEQFSKNVSSGGRKNSNPANKFTREESIIDLEIKLQQEREKDLHIQRELARSSLSSPPASNKQGTTTTPAYAPIVVNGTHHNVQNGSSSNLKDVSLHKSAPEEEKTPDTTDGALAVKEFIMSANSHRVHCTYRIKIPYIILSN</sequence>
<reference evidence="2" key="1">
    <citation type="submission" date="2020-06" db="EMBL/GenBank/DDBJ databases">
        <title>Draft genome of Bugula neritina, a colonial animal packing powerful symbionts and potential medicines.</title>
        <authorList>
            <person name="Rayko M."/>
        </authorList>
    </citation>
    <scope>NUCLEOTIDE SEQUENCE [LARGE SCALE GENOMIC DNA]</scope>
    <source>
        <strain evidence="2">Kwan_BN1</strain>
    </source>
</reference>
<evidence type="ECO:0000313" key="3">
    <source>
        <dbReference type="Proteomes" id="UP000593567"/>
    </source>
</evidence>
<feature type="region of interest" description="Disordered" evidence="1">
    <location>
        <begin position="198"/>
        <end position="236"/>
    </location>
</feature>
<feature type="region of interest" description="Disordered" evidence="1">
    <location>
        <begin position="279"/>
        <end position="298"/>
    </location>
</feature>
<gene>
    <name evidence="2" type="ORF">EB796_019866</name>
</gene>
<feature type="compositionally biased region" description="Low complexity" evidence="1">
    <location>
        <begin position="379"/>
        <end position="388"/>
    </location>
</feature>
<feature type="compositionally biased region" description="Polar residues" evidence="1">
    <location>
        <begin position="407"/>
        <end position="420"/>
    </location>
</feature>
<feature type="compositionally biased region" description="Polar residues" evidence="1">
    <location>
        <begin position="198"/>
        <end position="216"/>
    </location>
</feature>
<dbReference type="Proteomes" id="UP000593567">
    <property type="component" value="Unassembled WGS sequence"/>
</dbReference>
<comment type="caution">
    <text evidence="2">The sequence shown here is derived from an EMBL/GenBank/DDBJ whole genome shotgun (WGS) entry which is preliminary data.</text>
</comment>
<feature type="compositionally biased region" description="Basic and acidic residues" evidence="1">
    <location>
        <begin position="224"/>
        <end position="234"/>
    </location>
</feature>